<evidence type="ECO:0000313" key="5">
    <source>
        <dbReference type="Proteomes" id="UP001601197"/>
    </source>
</evidence>
<feature type="region of interest" description="Disordered" evidence="1">
    <location>
        <begin position="79"/>
        <end position="105"/>
    </location>
</feature>
<dbReference type="RefSeq" id="WP_388349564.1">
    <property type="nucleotide sequence ID" value="NZ_JBIAFJ010000020.1"/>
</dbReference>
<dbReference type="Proteomes" id="UP001601197">
    <property type="component" value="Unassembled WGS sequence"/>
</dbReference>
<gene>
    <name evidence="4" type="ORF">ACFYNZ_22315</name>
</gene>
<evidence type="ECO:0000256" key="1">
    <source>
        <dbReference type="SAM" id="MobiDB-lite"/>
    </source>
</evidence>
<organism evidence="4 5">
    <name type="scientific">Streptomyces kebangsaanensis</name>
    <dbReference type="NCBI Taxonomy" id="864058"/>
    <lineage>
        <taxon>Bacteria</taxon>
        <taxon>Bacillati</taxon>
        <taxon>Actinomycetota</taxon>
        <taxon>Actinomycetes</taxon>
        <taxon>Kitasatosporales</taxon>
        <taxon>Streptomycetaceae</taxon>
        <taxon>Streptomyces</taxon>
    </lineage>
</organism>
<comment type="caution">
    <text evidence="4">The sequence shown here is derived from an EMBL/GenBank/DDBJ whole genome shotgun (WGS) entry which is preliminary data.</text>
</comment>
<evidence type="ECO:0000256" key="2">
    <source>
        <dbReference type="SAM" id="Phobius"/>
    </source>
</evidence>
<name>A0ABW6KWF1_9ACTN</name>
<dbReference type="Pfam" id="PF09851">
    <property type="entry name" value="SHOCT"/>
    <property type="match status" value="1"/>
</dbReference>
<keyword evidence="2" id="KW-0812">Transmembrane</keyword>
<keyword evidence="5" id="KW-1185">Reference proteome</keyword>
<keyword evidence="2" id="KW-1133">Transmembrane helix</keyword>
<keyword evidence="2" id="KW-0472">Membrane</keyword>
<accession>A0ABW6KWF1</accession>
<protein>
    <submittedName>
        <fullName evidence="4">SHOCT domain-containing protein</fullName>
    </submittedName>
</protein>
<dbReference type="InterPro" id="IPR018649">
    <property type="entry name" value="SHOCT"/>
</dbReference>
<dbReference type="EMBL" id="JBIAFJ010000020">
    <property type="protein sequence ID" value="MFE9172176.1"/>
    <property type="molecule type" value="Genomic_DNA"/>
</dbReference>
<sequence>MYWYPHGMNGWGWFAMGLGTLLFWALLIAVGVFLLRALQRGPERTQAHDGGRPPTPERLLAERFARGEIDEDEYRRRLDVLRQNSGPPGTRPDPPDLRPGKHRGP</sequence>
<reference evidence="4 5" key="1">
    <citation type="submission" date="2024-10" db="EMBL/GenBank/DDBJ databases">
        <title>The Natural Products Discovery Center: Release of the First 8490 Sequenced Strains for Exploring Actinobacteria Biosynthetic Diversity.</title>
        <authorList>
            <person name="Kalkreuter E."/>
            <person name="Kautsar S.A."/>
            <person name="Yang D."/>
            <person name="Bader C.D."/>
            <person name="Teijaro C.N."/>
            <person name="Fluegel L."/>
            <person name="Davis C.M."/>
            <person name="Simpson J.R."/>
            <person name="Lauterbach L."/>
            <person name="Steele A.D."/>
            <person name="Gui C."/>
            <person name="Meng S."/>
            <person name="Li G."/>
            <person name="Viehrig K."/>
            <person name="Ye F."/>
            <person name="Su P."/>
            <person name="Kiefer A.F."/>
            <person name="Nichols A."/>
            <person name="Cepeda A.J."/>
            <person name="Yan W."/>
            <person name="Fan B."/>
            <person name="Jiang Y."/>
            <person name="Adhikari A."/>
            <person name="Zheng C.-J."/>
            <person name="Schuster L."/>
            <person name="Cowan T.M."/>
            <person name="Smanski M.J."/>
            <person name="Chevrette M.G."/>
            <person name="De Carvalho L.P.S."/>
            <person name="Shen B."/>
        </authorList>
    </citation>
    <scope>NUCLEOTIDE SEQUENCE [LARGE SCALE GENOMIC DNA]</scope>
    <source>
        <strain evidence="4 5">NPDC007147</strain>
    </source>
</reference>
<feature type="transmembrane region" description="Helical" evidence="2">
    <location>
        <begin position="12"/>
        <end position="35"/>
    </location>
</feature>
<proteinExistence type="predicted"/>
<feature type="domain" description="SHOCT" evidence="3">
    <location>
        <begin position="56"/>
        <end position="81"/>
    </location>
</feature>
<evidence type="ECO:0000313" key="4">
    <source>
        <dbReference type="EMBL" id="MFE9172176.1"/>
    </source>
</evidence>
<evidence type="ECO:0000259" key="3">
    <source>
        <dbReference type="Pfam" id="PF09851"/>
    </source>
</evidence>